<dbReference type="InterPro" id="IPR009056">
    <property type="entry name" value="Cyt_c-like_dom"/>
</dbReference>
<dbReference type="AlphaFoldDB" id="A0A4R2KX79"/>
<sequence length="614" mass="67120">MKLIRIFALSAVAVVIVGGGWLYWSVEEAGRDKTGIELTAPASRASMVPVQADWAAEQQARSDAKTSYIRSHQEAYDWFTLFPFSKSDGTPLLILKVLPRLAPDIWNEGEDFLSGVGLFHDARVDSAILPTGVGFTGLTRDDANSDIDYTSFTCAACHIGRVRADDGQVHYIDGGINAEFNINLYFVRLSQTLAQLYGPEQDPAKRLERVTDSIVQAVDTAAAASPTYFYANHRYGDRTFDAAYEAQQIALFKQNAGTHVGAFVDYTEGFVAAFSHYLDKTYEGYQQQMLAGLPGMADATGVSASHGYESMATSRLGTLIGEGVLPSSPGLTDFMAVWEQKSRTAEWDPTGQQLINGGGQYNGNIPVPIFRNLAASMTMGLADTDVRVAAFSAELLDGLPATVWPFPVDVALARRGAALFERNCEACHQPNNGRVYDELGTSMARAGVINTLLMEGARAEYTGTCSPQTTVEMYGRQVKPCAEFKGVPLDNMEHVVMRPLDDQRGYNALPLKGLWALAPYLHNGSVPTLYHLLIPSERPASFIKSRLDYDQEKVGFAWQDDGTPGGYRFDTGAFHAVSNKGHDRDVTLDGVTYKLAWEDDRDGAAALIEYLKTL</sequence>
<keyword evidence="5" id="KW-0472">Membrane</keyword>
<dbReference type="OrthoDB" id="417271at2"/>
<dbReference type="Proteomes" id="UP000294980">
    <property type="component" value="Unassembled WGS sequence"/>
</dbReference>
<dbReference type="PANTHER" id="PTHR30600">
    <property type="entry name" value="CYTOCHROME C PEROXIDASE-RELATED"/>
    <property type="match status" value="1"/>
</dbReference>
<keyword evidence="1 4" id="KW-0349">Heme</keyword>
<evidence type="ECO:0000256" key="1">
    <source>
        <dbReference type="ARBA" id="ARBA00022617"/>
    </source>
</evidence>
<evidence type="ECO:0000256" key="4">
    <source>
        <dbReference type="PROSITE-ProRule" id="PRU00433"/>
    </source>
</evidence>
<dbReference type="Pfam" id="PF21419">
    <property type="entry name" value="RoxA-like_Cyt-c"/>
    <property type="match status" value="1"/>
</dbReference>
<accession>A0A4R2KX79</accession>
<comment type="caution">
    <text evidence="7">The sequence shown here is derived from an EMBL/GenBank/DDBJ whole genome shotgun (WGS) entry which is preliminary data.</text>
</comment>
<keyword evidence="5" id="KW-1133">Transmembrane helix</keyword>
<gene>
    <name evidence="7" type="ORF">EV688_10656</name>
</gene>
<dbReference type="GO" id="GO:0046872">
    <property type="term" value="F:metal ion binding"/>
    <property type="evidence" value="ECO:0007669"/>
    <property type="project" value="UniProtKB-KW"/>
</dbReference>
<dbReference type="InterPro" id="IPR051395">
    <property type="entry name" value="Cytochrome_c_Peroxidase/MauG"/>
</dbReference>
<dbReference type="PROSITE" id="PS51007">
    <property type="entry name" value="CYTC"/>
    <property type="match status" value="1"/>
</dbReference>
<protein>
    <recommendedName>
        <fullName evidence="6">Cytochrome c domain-containing protein</fullName>
    </recommendedName>
</protein>
<evidence type="ECO:0000313" key="7">
    <source>
        <dbReference type="EMBL" id="TCO75866.1"/>
    </source>
</evidence>
<dbReference type="Gene3D" id="1.10.760.10">
    <property type="entry name" value="Cytochrome c-like domain"/>
    <property type="match status" value="1"/>
</dbReference>
<dbReference type="PANTHER" id="PTHR30600:SF9">
    <property type="entry name" value="BLR7738 PROTEIN"/>
    <property type="match status" value="1"/>
</dbReference>
<dbReference type="RefSeq" id="WP_117316005.1">
    <property type="nucleotide sequence ID" value="NZ_QQSW01000005.1"/>
</dbReference>
<dbReference type="EMBL" id="SLWX01000006">
    <property type="protein sequence ID" value="TCO75866.1"/>
    <property type="molecule type" value="Genomic_DNA"/>
</dbReference>
<feature type="transmembrane region" description="Helical" evidence="5">
    <location>
        <begin position="7"/>
        <end position="24"/>
    </location>
</feature>
<dbReference type="SUPFAM" id="SSF46626">
    <property type="entry name" value="Cytochrome c"/>
    <property type="match status" value="1"/>
</dbReference>
<reference evidence="7 8" key="1">
    <citation type="submission" date="2019-03" db="EMBL/GenBank/DDBJ databases">
        <title>Genomic Encyclopedia of Type Strains, Phase IV (KMG-IV): sequencing the most valuable type-strain genomes for metagenomic binning, comparative biology and taxonomic classification.</title>
        <authorList>
            <person name="Goeker M."/>
        </authorList>
    </citation>
    <scope>NUCLEOTIDE SEQUENCE [LARGE SCALE GENOMIC DNA]</scope>
    <source>
        <strain evidence="7 8">DSM 23344</strain>
    </source>
</reference>
<evidence type="ECO:0000259" key="6">
    <source>
        <dbReference type="PROSITE" id="PS51007"/>
    </source>
</evidence>
<dbReference type="InterPro" id="IPR036909">
    <property type="entry name" value="Cyt_c-like_dom_sf"/>
</dbReference>
<dbReference type="GO" id="GO:0004130">
    <property type="term" value="F:cytochrome-c peroxidase activity"/>
    <property type="evidence" value="ECO:0007669"/>
    <property type="project" value="TreeGrafter"/>
</dbReference>
<keyword evidence="3 4" id="KW-0408">Iron</keyword>
<keyword evidence="2 4" id="KW-0479">Metal-binding</keyword>
<dbReference type="GO" id="GO:0020037">
    <property type="term" value="F:heme binding"/>
    <property type="evidence" value="ECO:0007669"/>
    <property type="project" value="InterPro"/>
</dbReference>
<evidence type="ECO:0000256" key="2">
    <source>
        <dbReference type="ARBA" id="ARBA00022723"/>
    </source>
</evidence>
<name>A0A4R2KX79_9GAMM</name>
<evidence type="ECO:0000313" key="8">
    <source>
        <dbReference type="Proteomes" id="UP000294980"/>
    </source>
</evidence>
<proteinExistence type="predicted"/>
<feature type="domain" description="Cytochrome c" evidence="6">
    <location>
        <begin position="411"/>
        <end position="614"/>
    </location>
</feature>
<keyword evidence="8" id="KW-1185">Reference proteome</keyword>
<dbReference type="GO" id="GO:0009055">
    <property type="term" value="F:electron transfer activity"/>
    <property type="evidence" value="ECO:0007669"/>
    <property type="project" value="InterPro"/>
</dbReference>
<organism evidence="7 8">
    <name type="scientific">Chromatocurvus halotolerans</name>
    <dbReference type="NCBI Taxonomy" id="1132028"/>
    <lineage>
        <taxon>Bacteria</taxon>
        <taxon>Pseudomonadati</taxon>
        <taxon>Pseudomonadota</taxon>
        <taxon>Gammaproteobacteria</taxon>
        <taxon>Cellvibrionales</taxon>
        <taxon>Halieaceae</taxon>
        <taxon>Chromatocurvus</taxon>
    </lineage>
</organism>
<evidence type="ECO:0000256" key="3">
    <source>
        <dbReference type="ARBA" id="ARBA00023004"/>
    </source>
</evidence>
<evidence type="ECO:0000256" key="5">
    <source>
        <dbReference type="SAM" id="Phobius"/>
    </source>
</evidence>
<keyword evidence="5" id="KW-0812">Transmembrane</keyword>